<organism evidence="4 5">
    <name type="scientific">Saccharothrix syringae</name>
    <name type="common">Nocardiopsis syringae</name>
    <dbReference type="NCBI Taxonomy" id="103733"/>
    <lineage>
        <taxon>Bacteria</taxon>
        <taxon>Bacillati</taxon>
        <taxon>Actinomycetota</taxon>
        <taxon>Actinomycetes</taxon>
        <taxon>Pseudonocardiales</taxon>
        <taxon>Pseudonocardiaceae</taxon>
        <taxon>Saccharothrix</taxon>
    </lineage>
</organism>
<keyword evidence="1" id="KW-0596">Phosphopantetheine</keyword>
<dbReference type="PROSITE" id="PS00012">
    <property type="entry name" value="PHOSPHOPANTETHEINE"/>
    <property type="match status" value="1"/>
</dbReference>
<dbReference type="InterPro" id="IPR009081">
    <property type="entry name" value="PP-bd_ACP"/>
</dbReference>
<dbReference type="SUPFAM" id="SSF47336">
    <property type="entry name" value="ACP-like"/>
    <property type="match status" value="1"/>
</dbReference>
<dbReference type="RefSeq" id="WP_033430991.1">
    <property type="nucleotide sequence ID" value="NZ_CP034550.1"/>
</dbReference>
<dbReference type="EMBL" id="CP034550">
    <property type="protein sequence ID" value="QFZ18804.1"/>
    <property type="molecule type" value="Genomic_DNA"/>
</dbReference>
<dbReference type="Pfam" id="PF00550">
    <property type="entry name" value="PP-binding"/>
    <property type="match status" value="1"/>
</dbReference>
<evidence type="ECO:0000256" key="1">
    <source>
        <dbReference type="ARBA" id="ARBA00022450"/>
    </source>
</evidence>
<dbReference type="InterPro" id="IPR036736">
    <property type="entry name" value="ACP-like_sf"/>
</dbReference>
<accession>A0A5Q0GZ47</accession>
<dbReference type="InterPro" id="IPR006162">
    <property type="entry name" value="Ppantetheine_attach_site"/>
</dbReference>
<sequence>MSKMTVHDLHRILVQCAGEAEQGVLGADALDRDFDDLGYDSLALMETAAQIAKEYGVEISDERVAELRTPREVLAVVNGDELERG</sequence>
<dbReference type="AlphaFoldDB" id="A0A5Q0GZ47"/>
<dbReference type="InterPro" id="IPR020806">
    <property type="entry name" value="PKS_PP-bd"/>
</dbReference>
<dbReference type="Proteomes" id="UP000325787">
    <property type="component" value="Chromosome"/>
</dbReference>
<dbReference type="Gene3D" id="1.10.1200.10">
    <property type="entry name" value="ACP-like"/>
    <property type="match status" value="1"/>
</dbReference>
<name>A0A5Q0GZ47_SACSY</name>
<evidence type="ECO:0000313" key="4">
    <source>
        <dbReference type="EMBL" id="QFZ18804.1"/>
    </source>
</evidence>
<proteinExistence type="predicted"/>
<dbReference type="SMART" id="SM00823">
    <property type="entry name" value="PKS_PP"/>
    <property type="match status" value="1"/>
</dbReference>
<dbReference type="GO" id="GO:0031177">
    <property type="term" value="F:phosphopantetheine binding"/>
    <property type="evidence" value="ECO:0007669"/>
    <property type="project" value="InterPro"/>
</dbReference>
<feature type="domain" description="Carrier" evidence="3">
    <location>
        <begin position="3"/>
        <end position="81"/>
    </location>
</feature>
<dbReference type="KEGG" id="ssyi:EKG83_16310"/>
<reference evidence="5" key="1">
    <citation type="journal article" date="2021" name="Curr. Microbiol.">
        <title>Complete genome of nocamycin-producing strain Saccharothrix syringae NRRL B-16468 reveals the biosynthetic potential for secondary metabolites.</title>
        <authorList>
            <person name="Mo X."/>
            <person name="Yang S."/>
        </authorList>
    </citation>
    <scope>NUCLEOTIDE SEQUENCE [LARGE SCALE GENOMIC DNA]</scope>
    <source>
        <strain evidence="5">ATCC 51364 / DSM 43886 / JCM 6844 / KCTC 9398 / NBRC 14523 / NRRL B-16468 / INA 2240</strain>
    </source>
</reference>
<evidence type="ECO:0000313" key="5">
    <source>
        <dbReference type="Proteomes" id="UP000325787"/>
    </source>
</evidence>
<dbReference type="PROSITE" id="PS50075">
    <property type="entry name" value="CARRIER"/>
    <property type="match status" value="1"/>
</dbReference>
<keyword evidence="5" id="KW-1185">Reference proteome</keyword>
<evidence type="ECO:0000259" key="3">
    <source>
        <dbReference type="PROSITE" id="PS50075"/>
    </source>
</evidence>
<evidence type="ECO:0000256" key="2">
    <source>
        <dbReference type="ARBA" id="ARBA00022553"/>
    </source>
</evidence>
<keyword evidence="2" id="KW-0597">Phosphoprotein</keyword>
<dbReference type="OrthoDB" id="3537906at2"/>
<protein>
    <submittedName>
        <fullName evidence="4">Acyl carrier protein</fullName>
    </submittedName>
</protein>
<gene>
    <name evidence="4" type="ORF">EKG83_16310</name>
</gene>